<evidence type="ECO:0000256" key="2">
    <source>
        <dbReference type="ARBA" id="ARBA00022741"/>
    </source>
</evidence>
<feature type="coiled-coil region" evidence="8">
    <location>
        <begin position="257"/>
        <end position="454"/>
    </location>
</feature>
<proteinExistence type="inferred from homology"/>
<keyword evidence="3 7" id="KW-0067">ATP-binding</keyword>
<dbReference type="PANTHER" id="PTHR37739:SF8">
    <property type="entry name" value="KINESIN-LIKE PROTEIN KIN-12D"/>
    <property type="match status" value="1"/>
</dbReference>
<dbReference type="Gene3D" id="1.10.287.1490">
    <property type="match status" value="1"/>
</dbReference>
<evidence type="ECO:0000256" key="5">
    <source>
        <dbReference type="ARBA" id="ARBA00023175"/>
    </source>
</evidence>
<dbReference type="PANTHER" id="PTHR37739">
    <property type="entry name" value="KINESIN-LIKE PROTEIN KIN-12D"/>
    <property type="match status" value="1"/>
</dbReference>
<dbReference type="GO" id="GO:0003777">
    <property type="term" value="F:microtubule motor activity"/>
    <property type="evidence" value="ECO:0007669"/>
    <property type="project" value="InterPro"/>
</dbReference>
<dbReference type="SUPFAM" id="SSF52540">
    <property type="entry name" value="P-loop containing nucleoside triphosphate hydrolases"/>
    <property type="match status" value="1"/>
</dbReference>
<evidence type="ECO:0000256" key="6">
    <source>
        <dbReference type="ARBA" id="ARBA00034488"/>
    </source>
</evidence>
<evidence type="ECO:0000256" key="8">
    <source>
        <dbReference type="SAM" id="Coils"/>
    </source>
</evidence>
<accession>A0AAD5M8R0</accession>
<dbReference type="SMART" id="SM00129">
    <property type="entry name" value="KISc"/>
    <property type="match status" value="1"/>
</dbReference>
<organism evidence="11 12">
    <name type="scientific">Pythium insidiosum</name>
    <name type="common">Pythiosis disease agent</name>
    <dbReference type="NCBI Taxonomy" id="114742"/>
    <lineage>
        <taxon>Eukaryota</taxon>
        <taxon>Sar</taxon>
        <taxon>Stramenopiles</taxon>
        <taxon>Oomycota</taxon>
        <taxon>Peronosporomycetes</taxon>
        <taxon>Pythiales</taxon>
        <taxon>Pythiaceae</taxon>
        <taxon>Pythium</taxon>
    </lineage>
</organism>
<dbReference type="Gene3D" id="3.40.850.10">
    <property type="entry name" value="Kinesin motor domain"/>
    <property type="match status" value="1"/>
</dbReference>
<dbReference type="Pfam" id="PF00225">
    <property type="entry name" value="Kinesin"/>
    <property type="match status" value="1"/>
</dbReference>
<keyword evidence="12" id="KW-1185">Reference proteome</keyword>
<evidence type="ECO:0000256" key="3">
    <source>
        <dbReference type="ARBA" id="ARBA00022840"/>
    </source>
</evidence>
<feature type="compositionally biased region" description="Low complexity" evidence="9">
    <location>
        <begin position="618"/>
        <end position="638"/>
    </location>
</feature>
<dbReference type="GO" id="GO:0007018">
    <property type="term" value="P:microtubule-based movement"/>
    <property type="evidence" value="ECO:0007669"/>
    <property type="project" value="InterPro"/>
</dbReference>
<evidence type="ECO:0000313" key="11">
    <source>
        <dbReference type="EMBL" id="KAJ0406176.1"/>
    </source>
</evidence>
<keyword evidence="4 8" id="KW-0175">Coiled coil</keyword>
<evidence type="ECO:0000256" key="7">
    <source>
        <dbReference type="PROSITE-ProRule" id="PRU00283"/>
    </source>
</evidence>
<dbReference type="GO" id="GO:0005874">
    <property type="term" value="C:microtubule"/>
    <property type="evidence" value="ECO:0007669"/>
    <property type="project" value="UniProtKB-KW"/>
</dbReference>
<comment type="similarity">
    <text evidence="6">Belongs to the TRAFAC class myosin-kinesin ATPase superfamily. Kinesin family. KIN-12 subfamily.</text>
</comment>
<evidence type="ECO:0000256" key="4">
    <source>
        <dbReference type="ARBA" id="ARBA00023054"/>
    </source>
</evidence>
<evidence type="ECO:0000313" key="12">
    <source>
        <dbReference type="Proteomes" id="UP001209570"/>
    </source>
</evidence>
<dbReference type="GO" id="GO:0005524">
    <property type="term" value="F:ATP binding"/>
    <property type="evidence" value="ECO:0007669"/>
    <property type="project" value="UniProtKB-UniRule"/>
</dbReference>
<evidence type="ECO:0000256" key="1">
    <source>
        <dbReference type="ARBA" id="ARBA00022701"/>
    </source>
</evidence>
<dbReference type="GO" id="GO:0008017">
    <property type="term" value="F:microtubule binding"/>
    <property type="evidence" value="ECO:0007669"/>
    <property type="project" value="InterPro"/>
</dbReference>
<sequence length="698" mass="78110">MADSETVQVFCRVRPPNEREGGGLLPTTKKCVTVPSSDPLQQTVLLQLKGMANSAPKAFAFDRVFHERSTQNEVFEIVGVPVTQACLQGYNGTIFAYGQTGSGKTFTMQGPDDVIDADARTLSDRELASRGLFAQRAKLIRNNAVINEDTTGNVLVLQEEIQRLRRQLQEAQANRNAAEQREIQFQLELQQRNIQIDAIQANMEAALHASETLLRETKKEVHVLEGVRADLTSQLSQASARCEELSGTHEQDVHAAAARLESTIADHRSVVAGLKDELATLATETEKKRAELEELLSTSRSEHEQSKEEIRVLEGVRADLTSQLSQASARCEELSGTVSQLESDLNVAGKEKAALTEELARSKSQHEQDVHAAAARLESTIADHRSVVAGLKDELAALATETEKKRAELEELRAKYVRQIQNLKGETLAKERELNATQKALEGARAECADITDKLTKFKASFGKRVKEVEAKEASLTESLKVVSEKKAKLTARLQEIEKEHTALRNLRVESDKLKRQQEQSKSRLTELELANAQLTKEKERFRKEVNVLSRRLDDVSKETDKLVGHHNKRQKIQHHIRVKEENNRLIEEVRQLTDDKFKLQCRLEKIELALKEKENISTTESPLNSPSSSASSSSQRSVQQKLLMADESGPQKTIASDSEESKTFLRAVYFNDSRRVRDMLDENVVDASVADQVRHLV</sequence>
<dbReference type="InterPro" id="IPR044986">
    <property type="entry name" value="KIF15/KIN-12"/>
</dbReference>
<gene>
    <name evidence="11" type="ORF">P43SY_000360</name>
</gene>
<dbReference type="InterPro" id="IPR036961">
    <property type="entry name" value="Kinesin_motor_dom_sf"/>
</dbReference>
<dbReference type="Proteomes" id="UP001209570">
    <property type="component" value="Unassembled WGS sequence"/>
</dbReference>
<reference evidence="11" key="1">
    <citation type="submission" date="2021-12" db="EMBL/GenBank/DDBJ databases">
        <title>Prjna785345.</title>
        <authorList>
            <person name="Rujirawat T."/>
            <person name="Krajaejun T."/>
        </authorList>
    </citation>
    <scope>NUCLEOTIDE SEQUENCE</scope>
    <source>
        <strain evidence="11">Pi057C3</strain>
    </source>
</reference>
<evidence type="ECO:0000259" key="10">
    <source>
        <dbReference type="PROSITE" id="PS50067"/>
    </source>
</evidence>
<keyword evidence="1" id="KW-0493">Microtubule</keyword>
<keyword evidence="2 7" id="KW-0547">Nucleotide-binding</keyword>
<evidence type="ECO:0000256" key="9">
    <source>
        <dbReference type="SAM" id="MobiDB-lite"/>
    </source>
</evidence>
<feature type="region of interest" description="Disordered" evidence="9">
    <location>
        <begin position="616"/>
        <end position="659"/>
    </location>
</feature>
<comment type="caution">
    <text evidence="11">The sequence shown here is derived from an EMBL/GenBank/DDBJ whole genome shotgun (WGS) entry which is preliminary data.</text>
</comment>
<keyword evidence="5 7" id="KW-0505">Motor protein</keyword>
<dbReference type="PROSITE" id="PS50067">
    <property type="entry name" value="KINESIN_MOTOR_2"/>
    <property type="match status" value="1"/>
</dbReference>
<feature type="coiled-coil region" evidence="8">
    <location>
        <begin position="480"/>
        <end position="603"/>
    </location>
</feature>
<dbReference type="AlphaFoldDB" id="A0AAD5M8R0"/>
<feature type="binding site" evidence="7">
    <location>
        <begin position="98"/>
        <end position="105"/>
    </location>
    <ligand>
        <name>ATP</name>
        <dbReference type="ChEBI" id="CHEBI:30616"/>
    </ligand>
</feature>
<dbReference type="EMBL" id="JAKCXM010000035">
    <property type="protein sequence ID" value="KAJ0406176.1"/>
    <property type="molecule type" value="Genomic_DNA"/>
</dbReference>
<name>A0AAD5M8R0_PYTIN</name>
<dbReference type="InterPro" id="IPR027417">
    <property type="entry name" value="P-loop_NTPase"/>
</dbReference>
<dbReference type="InterPro" id="IPR001752">
    <property type="entry name" value="Kinesin_motor_dom"/>
</dbReference>
<feature type="domain" description="Kinesin motor" evidence="10">
    <location>
        <begin position="6"/>
        <end position="111"/>
    </location>
</feature>
<protein>
    <recommendedName>
        <fullName evidence="10">Kinesin motor domain-containing protein</fullName>
    </recommendedName>
</protein>
<feature type="coiled-coil region" evidence="8">
    <location>
        <begin position="147"/>
        <end position="188"/>
    </location>
</feature>